<proteinExistence type="predicted"/>
<dbReference type="AlphaFoldDB" id="A0A4C1TKG1"/>
<reference evidence="2 3" key="1">
    <citation type="journal article" date="2019" name="Commun. Biol.">
        <title>The bagworm genome reveals a unique fibroin gene that provides high tensile strength.</title>
        <authorList>
            <person name="Kono N."/>
            <person name="Nakamura H."/>
            <person name="Ohtoshi R."/>
            <person name="Tomita M."/>
            <person name="Numata K."/>
            <person name="Arakawa K."/>
        </authorList>
    </citation>
    <scope>NUCLEOTIDE SEQUENCE [LARGE SCALE GENOMIC DNA]</scope>
</reference>
<accession>A0A4C1TKG1</accession>
<evidence type="ECO:0000313" key="3">
    <source>
        <dbReference type="Proteomes" id="UP000299102"/>
    </source>
</evidence>
<feature type="region of interest" description="Disordered" evidence="1">
    <location>
        <begin position="19"/>
        <end position="79"/>
    </location>
</feature>
<dbReference type="Proteomes" id="UP000299102">
    <property type="component" value="Unassembled WGS sequence"/>
</dbReference>
<keyword evidence="3" id="KW-1185">Reference proteome</keyword>
<protein>
    <submittedName>
        <fullName evidence="2">Uncharacterized protein</fullName>
    </submittedName>
</protein>
<name>A0A4C1TKG1_EUMVA</name>
<evidence type="ECO:0000313" key="2">
    <source>
        <dbReference type="EMBL" id="GBP14544.1"/>
    </source>
</evidence>
<gene>
    <name evidence="2" type="ORF">EVAR_7811_1</name>
</gene>
<sequence length="79" mass="8960">MLRFWDGWILPSLEKVVTETNSSSRTPGARARAPYSKPDRFCSVSGEDWSSRTPTSGGRTREAHYREDGVSRRLRAQSD</sequence>
<feature type="compositionally biased region" description="Basic and acidic residues" evidence="1">
    <location>
        <begin position="59"/>
        <end position="79"/>
    </location>
</feature>
<comment type="caution">
    <text evidence="2">The sequence shown here is derived from an EMBL/GenBank/DDBJ whole genome shotgun (WGS) entry which is preliminary data.</text>
</comment>
<evidence type="ECO:0000256" key="1">
    <source>
        <dbReference type="SAM" id="MobiDB-lite"/>
    </source>
</evidence>
<dbReference type="EMBL" id="BGZK01000064">
    <property type="protein sequence ID" value="GBP14544.1"/>
    <property type="molecule type" value="Genomic_DNA"/>
</dbReference>
<organism evidence="2 3">
    <name type="scientific">Eumeta variegata</name>
    <name type="common">Bagworm moth</name>
    <name type="synonym">Eumeta japonica</name>
    <dbReference type="NCBI Taxonomy" id="151549"/>
    <lineage>
        <taxon>Eukaryota</taxon>
        <taxon>Metazoa</taxon>
        <taxon>Ecdysozoa</taxon>
        <taxon>Arthropoda</taxon>
        <taxon>Hexapoda</taxon>
        <taxon>Insecta</taxon>
        <taxon>Pterygota</taxon>
        <taxon>Neoptera</taxon>
        <taxon>Endopterygota</taxon>
        <taxon>Lepidoptera</taxon>
        <taxon>Glossata</taxon>
        <taxon>Ditrysia</taxon>
        <taxon>Tineoidea</taxon>
        <taxon>Psychidae</taxon>
        <taxon>Oiketicinae</taxon>
        <taxon>Eumeta</taxon>
    </lineage>
</organism>